<proteinExistence type="predicted"/>
<organism evidence="1 2">
    <name type="scientific">Dallia pectoralis</name>
    <name type="common">Alaska blackfish</name>
    <dbReference type="NCBI Taxonomy" id="75939"/>
    <lineage>
        <taxon>Eukaryota</taxon>
        <taxon>Metazoa</taxon>
        <taxon>Chordata</taxon>
        <taxon>Craniata</taxon>
        <taxon>Vertebrata</taxon>
        <taxon>Euteleostomi</taxon>
        <taxon>Actinopterygii</taxon>
        <taxon>Neopterygii</taxon>
        <taxon>Teleostei</taxon>
        <taxon>Protacanthopterygii</taxon>
        <taxon>Esociformes</taxon>
        <taxon>Umbridae</taxon>
        <taxon>Dallia</taxon>
    </lineage>
</organism>
<evidence type="ECO:0000313" key="1">
    <source>
        <dbReference type="EMBL" id="KAJ8004552.1"/>
    </source>
</evidence>
<dbReference type="EMBL" id="CM055738">
    <property type="protein sequence ID" value="KAJ8004552.1"/>
    <property type="molecule type" value="Genomic_DNA"/>
</dbReference>
<evidence type="ECO:0000313" key="2">
    <source>
        <dbReference type="Proteomes" id="UP001157502"/>
    </source>
</evidence>
<reference evidence="1" key="1">
    <citation type="submission" date="2021-05" db="EMBL/GenBank/DDBJ databases">
        <authorList>
            <person name="Pan Q."/>
            <person name="Jouanno E."/>
            <person name="Zahm M."/>
            <person name="Klopp C."/>
            <person name="Cabau C."/>
            <person name="Louis A."/>
            <person name="Berthelot C."/>
            <person name="Parey E."/>
            <person name="Roest Crollius H."/>
            <person name="Montfort J."/>
            <person name="Robinson-Rechavi M."/>
            <person name="Bouchez O."/>
            <person name="Lampietro C."/>
            <person name="Lopez Roques C."/>
            <person name="Donnadieu C."/>
            <person name="Postlethwait J."/>
            <person name="Bobe J."/>
            <person name="Dillon D."/>
            <person name="Chandos A."/>
            <person name="von Hippel F."/>
            <person name="Guiguen Y."/>
        </authorList>
    </citation>
    <scope>NUCLEOTIDE SEQUENCE</scope>
    <source>
        <strain evidence="1">YG-Jan2019</strain>
    </source>
</reference>
<keyword evidence="2" id="KW-1185">Reference proteome</keyword>
<dbReference type="Proteomes" id="UP001157502">
    <property type="component" value="Chromosome 11"/>
</dbReference>
<sequence>MGSGRRPAFVFLFSASLLRDHVRSPPSPHSFPSMRAGESEKRPINHAFLQRGVPRCWRACDEWEGTRGVWACPRVRAWRVTGAVRFPVTVGQSIESLHL</sequence>
<comment type="caution">
    <text evidence="1">The sequence shown here is derived from an EMBL/GenBank/DDBJ whole genome shotgun (WGS) entry which is preliminary data.</text>
</comment>
<protein>
    <submittedName>
        <fullName evidence="1">Uncharacterized protein</fullName>
    </submittedName>
</protein>
<gene>
    <name evidence="1" type="ORF">DPEC_G00137460</name>
</gene>
<accession>A0ACC2GLZ3</accession>
<name>A0ACC2GLZ3_DALPE</name>